<dbReference type="SUPFAM" id="SSF51004">
    <property type="entry name" value="C-terminal (heme d1) domain of cytochrome cd1-nitrite reductase"/>
    <property type="match status" value="1"/>
</dbReference>
<dbReference type="PANTHER" id="PTHR47197:SF3">
    <property type="entry name" value="DIHYDRO-HEME D1 DEHYDROGENASE"/>
    <property type="match status" value="1"/>
</dbReference>
<evidence type="ECO:0008006" key="3">
    <source>
        <dbReference type="Google" id="ProtNLM"/>
    </source>
</evidence>
<dbReference type="PANTHER" id="PTHR47197">
    <property type="entry name" value="PROTEIN NIRF"/>
    <property type="match status" value="1"/>
</dbReference>
<evidence type="ECO:0000313" key="2">
    <source>
        <dbReference type="Proteomes" id="UP000069443"/>
    </source>
</evidence>
<reference evidence="2" key="1">
    <citation type="journal article" date="2016" name="Genome Announc.">
        <title>Draft Genome Sequences of Five Rapidly Growing Mycobacterium Species, M. thermoresistibile, M. fortuitum subsp. acetamidolyticum, M. canariasense, M. brisbanense, and M. novocastrense.</title>
        <authorList>
            <person name="Katahira K."/>
            <person name="Ogura Y."/>
            <person name="Gotoh Y."/>
            <person name="Hayashi T."/>
        </authorList>
    </citation>
    <scope>NUCLEOTIDE SEQUENCE [LARGE SCALE GENOMIC DNA]</scope>
    <source>
        <strain evidence="2">JCM15298</strain>
    </source>
</reference>
<dbReference type="InterPro" id="IPR011048">
    <property type="entry name" value="Haem_d1_sf"/>
</dbReference>
<dbReference type="Proteomes" id="UP000069443">
    <property type="component" value="Unassembled WGS sequence"/>
</dbReference>
<dbReference type="STRING" id="228230.RMCC_4403"/>
<accession>A0A100WFP6</accession>
<dbReference type="InterPro" id="IPR015943">
    <property type="entry name" value="WD40/YVTN_repeat-like_dom_sf"/>
</dbReference>
<dbReference type="InterPro" id="IPR051200">
    <property type="entry name" value="Host-pathogen_enzymatic-act"/>
</dbReference>
<organism evidence="1 2">
    <name type="scientific">Mycolicibacterium canariasense</name>
    <name type="common">Mycobacterium canariasense</name>
    <dbReference type="NCBI Taxonomy" id="228230"/>
    <lineage>
        <taxon>Bacteria</taxon>
        <taxon>Bacillati</taxon>
        <taxon>Actinomycetota</taxon>
        <taxon>Actinomycetes</taxon>
        <taxon>Mycobacteriales</taxon>
        <taxon>Mycobacteriaceae</taxon>
        <taxon>Mycolicibacterium</taxon>
    </lineage>
</organism>
<dbReference type="EMBL" id="BCSY01000072">
    <property type="protein sequence ID" value="GAS97437.1"/>
    <property type="molecule type" value="Genomic_DNA"/>
</dbReference>
<dbReference type="Gene3D" id="2.130.10.10">
    <property type="entry name" value="YVTN repeat-like/Quinoprotein amine dehydrogenase"/>
    <property type="match status" value="2"/>
</dbReference>
<gene>
    <name evidence="1" type="ORF">RMCC_4403</name>
</gene>
<sequence length="339" mass="34649">MASVSVRANDAAVNESRTAYAGSVQIGRGAIADVAADSTTIVVANHGDGSVTVVRPDTVAAPAVVDVAGEPTAIALAEDRAYVVTGTAEVDTVVVVDTRANAVLASYPLAFTATAVEVSRDGKRAYVARTGNDHVDIAVIDTTAERVGTIDIPAGIGASIDGLRIAASGRELYAAVTTVTGSRLLMIDTETATVRKSLSIGAPIRDLALTKTAAYVLTSDLTALGAIVVVDLAAFAVTGTVAAGALPIQMALSADGSRAYVVDYDQVSVLCTVTNDVLETITVGSRPTALALSGQGDRLYVADVDGRITAFRVTPPSPMYSPFEAVAFPEARQLEPVGV</sequence>
<name>A0A100WFP6_MYCCR</name>
<protein>
    <recommendedName>
        <fullName evidence="3">YVTN family beta-propeller repeat protein</fullName>
    </recommendedName>
</protein>
<reference evidence="2" key="2">
    <citation type="submission" date="2016-02" db="EMBL/GenBank/DDBJ databases">
        <title>Draft genome sequence of five rapidly growing Mycobacterium species.</title>
        <authorList>
            <person name="Katahira K."/>
            <person name="Gotou Y."/>
            <person name="Iida K."/>
            <person name="Ogura Y."/>
            <person name="Hayashi T."/>
        </authorList>
    </citation>
    <scope>NUCLEOTIDE SEQUENCE [LARGE SCALE GENOMIC DNA]</scope>
    <source>
        <strain evidence="2">JCM15298</strain>
    </source>
</reference>
<dbReference type="AlphaFoldDB" id="A0A100WFP6"/>
<keyword evidence="2" id="KW-1185">Reference proteome</keyword>
<comment type="caution">
    <text evidence="1">The sequence shown here is derived from an EMBL/GenBank/DDBJ whole genome shotgun (WGS) entry which is preliminary data.</text>
</comment>
<evidence type="ECO:0000313" key="1">
    <source>
        <dbReference type="EMBL" id="GAS97437.1"/>
    </source>
</evidence>
<proteinExistence type="predicted"/>